<dbReference type="InterPro" id="IPR001227">
    <property type="entry name" value="Ac_transferase_dom_sf"/>
</dbReference>
<comment type="caution">
    <text evidence="14">The sequence shown here is derived from an EMBL/GenBank/DDBJ whole genome shotgun (WGS) entry which is preliminary data.</text>
</comment>
<feature type="region of interest" description="N-terminal hotdog fold" evidence="11">
    <location>
        <begin position="238"/>
        <end position="363"/>
    </location>
</feature>
<gene>
    <name evidence="14" type="ORF">ILUMI_06894</name>
</gene>
<evidence type="ECO:0000256" key="2">
    <source>
        <dbReference type="ARBA" id="ARBA00022516"/>
    </source>
</evidence>
<evidence type="ECO:0000256" key="5">
    <source>
        <dbReference type="ARBA" id="ARBA00022832"/>
    </source>
</evidence>
<dbReference type="Gene3D" id="3.40.50.720">
    <property type="entry name" value="NAD(P)-binding Rossmann-like Domain"/>
    <property type="match status" value="1"/>
</dbReference>
<evidence type="ECO:0000256" key="7">
    <source>
        <dbReference type="ARBA" id="ARBA00023002"/>
    </source>
</evidence>
<dbReference type="PROSITE" id="PS52019">
    <property type="entry name" value="PKS_MFAS_DH"/>
    <property type="match status" value="1"/>
</dbReference>
<dbReference type="Pfam" id="PF21089">
    <property type="entry name" value="PKS_DH_N"/>
    <property type="match status" value="1"/>
</dbReference>
<dbReference type="CDD" id="cd08954">
    <property type="entry name" value="KR_1_FAS_SDR_x"/>
    <property type="match status" value="1"/>
</dbReference>
<feature type="active site" description="Proton acceptor; for dehydratase activity" evidence="11">
    <location>
        <position position="274"/>
    </location>
</feature>
<keyword evidence="9" id="KW-0275">Fatty acid biosynthesis</keyword>
<evidence type="ECO:0000256" key="3">
    <source>
        <dbReference type="ARBA" id="ARBA00022553"/>
    </source>
</evidence>
<dbReference type="PANTHER" id="PTHR43775:SF7">
    <property type="entry name" value="FATTY ACID SYNTHASE"/>
    <property type="match status" value="1"/>
</dbReference>
<dbReference type="Gene3D" id="3.10.129.110">
    <property type="entry name" value="Polyketide synthase dehydratase"/>
    <property type="match status" value="1"/>
</dbReference>
<dbReference type="Pfam" id="PF21149">
    <property type="entry name" value="FAS_pseudo-KR"/>
    <property type="match status" value="1"/>
</dbReference>
<dbReference type="InterPro" id="IPR014043">
    <property type="entry name" value="Acyl_transferase_dom"/>
</dbReference>
<dbReference type="InterPro" id="IPR042104">
    <property type="entry name" value="PKS_dehydratase_sf"/>
</dbReference>
<dbReference type="Pfam" id="PF08659">
    <property type="entry name" value="KR"/>
    <property type="match status" value="1"/>
</dbReference>
<dbReference type="InterPro" id="IPR020807">
    <property type="entry name" value="PKS_DH"/>
</dbReference>
<evidence type="ECO:0000313" key="14">
    <source>
        <dbReference type="EMBL" id="KAF2899281.1"/>
    </source>
</evidence>
<dbReference type="FunFam" id="3.40.50.720:FF:000209">
    <property type="entry name" value="Polyketide synthase Pks12"/>
    <property type="match status" value="1"/>
</dbReference>
<evidence type="ECO:0000256" key="1">
    <source>
        <dbReference type="ARBA" id="ARBA00022450"/>
    </source>
</evidence>
<dbReference type="InterPro" id="IPR009081">
    <property type="entry name" value="PP-bd_ACP"/>
</dbReference>
<keyword evidence="8" id="KW-0443">Lipid metabolism</keyword>
<keyword evidence="1" id="KW-0596">Phosphopantetheine</keyword>
<dbReference type="OrthoDB" id="329835at2759"/>
<dbReference type="Gene3D" id="1.10.1200.10">
    <property type="entry name" value="ACP-like"/>
    <property type="match status" value="1"/>
</dbReference>
<dbReference type="SMART" id="SM00827">
    <property type="entry name" value="PKS_AT"/>
    <property type="match status" value="1"/>
</dbReference>
<dbReference type="InterPro" id="IPR011032">
    <property type="entry name" value="GroES-like_sf"/>
</dbReference>
<dbReference type="CDD" id="cd05195">
    <property type="entry name" value="enoyl_red"/>
    <property type="match status" value="1"/>
</dbReference>
<dbReference type="PROSITE" id="PS50075">
    <property type="entry name" value="CARRIER"/>
    <property type="match status" value="1"/>
</dbReference>
<keyword evidence="5" id="KW-0276">Fatty acid metabolism</keyword>
<dbReference type="Gene3D" id="3.90.180.10">
    <property type="entry name" value="Medium-chain alcohol dehydrogenases, catalytic domain"/>
    <property type="match status" value="1"/>
</dbReference>
<dbReference type="InterPro" id="IPR036736">
    <property type="entry name" value="ACP-like_sf"/>
</dbReference>
<feature type="domain" description="PKS/mFAS DH" evidence="13">
    <location>
        <begin position="238"/>
        <end position="523"/>
    </location>
</feature>
<feature type="region of interest" description="C-terminal hotdog fold" evidence="11">
    <location>
        <begin position="377"/>
        <end position="523"/>
    </location>
</feature>
<dbReference type="InterPro" id="IPR049900">
    <property type="entry name" value="PKS_mFAS_DH"/>
</dbReference>
<evidence type="ECO:0000256" key="4">
    <source>
        <dbReference type="ARBA" id="ARBA00022679"/>
    </source>
</evidence>
<name>A0A8K0GHB7_IGNLU</name>
<reference evidence="14" key="1">
    <citation type="submission" date="2019-08" db="EMBL/GenBank/DDBJ databases">
        <title>The genome of the North American firefly Photinus pyralis.</title>
        <authorList>
            <consortium name="Photinus pyralis genome working group"/>
            <person name="Fallon T.R."/>
            <person name="Sander Lower S.E."/>
            <person name="Weng J.-K."/>
        </authorList>
    </citation>
    <scope>NUCLEOTIDE SEQUENCE</scope>
    <source>
        <strain evidence="14">TRF0915ILg1</strain>
        <tissue evidence="14">Whole body</tissue>
    </source>
</reference>
<dbReference type="InterPro" id="IPR049391">
    <property type="entry name" value="FAS_pseudo-KR"/>
</dbReference>
<dbReference type="GO" id="GO:0016491">
    <property type="term" value="F:oxidoreductase activity"/>
    <property type="evidence" value="ECO:0007669"/>
    <property type="project" value="UniProtKB-KW"/>
</dbReference>
<dbReference type="GO" id="GO:0006633">
    <property type="term" value="P:fatty acid biosynthetic process"/>
    <property type="evidence" value="ECO:0007669"/>
    <property type="project" value="UniProtKB-UniPathway"/>
</dbReference>
<dbReference type="UniPathway" id="UPA00094"/>
<evidence type="ECO:0000256" key="11">
    <source>
        <dbReference type="PROSITE-ProRule" id="PRU01363"/>
    </source>
</evidence>
<dbReference type="Gene3D" id="3.30.70.3290">
    <property type="match status" value="1"/>
</dbReference>
<keyword evidence="7" id="KW-0560">Oxidoreductase</keyword>
<evidence type="ECO:0000259" key="12">
    <source>
        <dbReference type="PROSITE" id="PS50075"/>
    </source>
</evidence>
<evidence type="ECO:0000256" key="10">
    <source>
        <dbReference type="ARBA" id="ARBA00023268"/>
    </source>
</evidence>
<organism evidence="14 15">
    <name type="scientific">Ignelater luminosus</name>
    <name type="common">Cucubano</name>
    <name type="synonym">Pyrophorus luminosus</name>
    <dbReference type="NCBI Taxonomy" id="2038154"/>
    <lineage>
        <taxon>Eukaryota</taxon>
        <taxon>Metazoa</taxon>
        <taxon>Ecdysozoa</taxon>
        <taxon>Arthropoda</taxon>
        <taxon>Hexapoda</taxon>
        <taxon>Insecta</taxon>
        <taxon>Pterygota</taxon>
        <taxon>Neoptera</taxon>
        <taxon>Endopterygota</taxon>
        <taxon>Coleoptera</taxon>
        <taxon>Polyphaga</taxon>
        <taxon>Elateriformia</taxon>
        <taxon>Elateroidea</taxon>
        <taxon>Elateridae</taxon>
        <taxon>Agrypninae</taxon>
        <taxon>Pyrophorini</taxon>
        <taxon>Ignelater</taxon>
    </lineage>
</organism>
<evidence type="ECO:0000313" key="15">
    <source>
        <dbReference type="Proteomes" id="UP000801492"/>
    </source>
</evidence>
<dbReference type="SUPFAM" id="SSF47336">
    <property type="entry name" value="ACP-like"/>
    <property type="match status" value="1"/>
</dbReference>
<protein>
    <submittedName>
        <fullName evidence="14">Uncharacterized protein</fullName>
    </submittedName>
</protein>
<dbReference type="InterPro" id="IPR016035">
    <property type="entry name" value="Acyl_Trfase/lysoPLipase"/>
</dbReference>
<keyword evidence="15" id="KW-1185">Reference proteome</keyword>
<dbReference type="InterPro" id="IPR013968">
    <property type="entry name" value="PKS_KR"/>
</dbReference>
<evidence type="ECO:0000256" key="9">
    <source>
        <dbReference type="ARBA" id="ARBA00023160"/>
    </source>
</evidence>
<dbReference type="InterPro" id="IPR049552">
    <property type="entry name" value="PKS_DH_N"/>
</dbReference>
<dbReference type="Pfam" id="PF00698">
    <property type="entry name" value="Acyl_transf_1"/>
    <property type="match status" value="1"/>
</dbReference>
<dbReference type="SUPFAM" id="SSF55048">
    <property type="entry name" value="Probable ACP-binding domain of malonyl-CoA ACP transacylase"/>
    <property type="match status" value="1"/>
</dbReference>
<dbReference type="InterPro" id="IPR016036">
    <property type="entry name" value="Malonyl_transacylase_ACP-bd"/>
</dbReference>
<dbReference type="SMART" id="SM00826">
    <property type="entry name" value="PKS_DH"/>
    <property type="match status" value="1"/>
</dbReference>
<dbReference type="SUPFAM" id="SSF51735">
    <property type="entry name" value="NAD(P)-binding Rossmann-fold domains"/>
    <property type="match status" value="2"/>
</dbReference>
<dbReference type="PANTHER" id="PTHR43775">
    <property type="entry name" value="FATTY ACID SYNTHASE"/>
    <property type="match status" value="1"/>
</dbReference>
<dbReference type="InterPro" id="IPR057326">
    <property type="entry name" value="KR_dom"/>
</dbReference>
<dbReference type="EMBL" id="VTPC01002911">
    <property type="protein sequence ID" value="KAF2899281.1"/>
    <property type="molecule type" value="Genomic_DNA"/>
</dbReference>
<evidence type="ECO:0000256" key="8">
    <source>
        <dbReference type="ARBA" id="ARBA00023098"/>
    </source>
</evidence>
<dbReference type="FunFam" id="3.90.180.10:FF:000015">
    <property type="entry name" value="Fatty acid synthase"/>
    <property type="match status" value="1"/>
</dbReference>
<dbReference type="GO" id="GO:0004312">
    <property type="term" value="F:fatty acid synthase activity"/>
    <property type="evidence" value="ECO:0007669"/>
    <property type="project" value="TreeGrafter"/>
</dbReference>
<dbReference type="SUPFAM" id="SSF52151">
    <property type="entry name" value="FabD/lysophospholipase-like"/>
    <property type="match status" value="1"/>
</dbReference>
<dbReference type="Proteomes" id="UP000801492">
    <property type="component" value="Unassembled WGS sequence"/>
</dbReference>
<dbReference type="Pfam" id="PF00550">
    <property type="entry name" value="PP-binding"/>
    <property type="match status" value="1"/>
</dbReference>
<keyword evidence="2" id="KW-0444">Lipid biosynthesis</keyword>
<dbReference type="Gene3D" id="3.40.366.10">
    <property type="entry name" value="Malonyl-Coenzyme A Acyl Carrier Protein, domain 2"/>
    <property type="match status" value="1"/>
</dbReference>
<evidence type="ECO:0000259" key="13">
    <source>
        <dbReference type="PROSITE" id="PS52019"/>
    </source>
</evidence>
<keyword evidence="10" id="KW-0511">Multifunctional enzyme</keyword>
<proteinExistence type="predicted"/>
<dbReference type="Pfam" id="PF13602">
    <property type="entry name" value="ADH_zinc_N_2"/>
    <property type="match status" value="1"/>
</dbReference>
<evidence type="ECO:0000256" key="6">
    <source>
        <dbReference type="ARBA" id="ARBA00022857"/>
    </source>
</evidence>
<keyword evidence="6" id="KW-0521">NADP</keyword>
<accession>A0A8K0GHB7</accession>
<dbReference type="InterPro" id="IPR050091">
    <property type="entry name" value="PKS_NRPS_Biosynth_Enz"/>
</dbReference>
<keyword evidence="4" id="KW-0808">Transferase</keyword>
<dbReference type="InterPro" id="IPR020843">
    <property type="entry name" value="ER"/>
</dbReference>
<dbReference type="InterPro" id="IPR036291">
    <property type="entry name" value="NAD(P)-bd_dom_sf"/>
</dbReference>
<feature type="active site" description="Proton donor; for dehydratase activity" evidence="11">
    <location>
        <position position="427"/>
    </location>
</feature>
<feature type="domain" description="Carrier" evidence="12">
    <location>
        <begin position="1396"/>
        <end position="1473"/>
    </location>
</feature>
<dbReference type="SUPFAM" id="SSF50129">
    <property type="entry name" value="GroES-like"/>
    <property type="match status" value="1"/>
</dbReference>
<keyword evidence="3" id="KW-0597">Phosphoprotein</keyword>
<dbReference type="SMART" id="SM00822">
    <property type="entry name" value="PKS_KR"/>
    <property type="match status" value="1"/>
</dbReference>
<sequence>MAAYFRGKTILESKLAEGSMAVVRLSWEECKRRCPPEIVAACHNSLDSVTISGPPHAVKEFIAQLKSEKIFVKAVKTAGNAFHSKYIADAGPRFKKALEEIIPNPKPRSHRWVSSSIAEADWNTPLAQFSSAAYHTNNALSPVLFYEAIQHIPDNAIAIEVAPHGLLQTILKRTLPANVTNISLLNRDSTDNVKFLLSSIGKIYNAGGQPKIANLYEPVSFPVGRGTPMINSLIEWDHSENWTVPDFSGRDSRSGENIVSIDLSNEGDQYLSGHAIDGKVLFPAAGYLTLAWKTLAKLRNYDFEKMPVVIQDVQFHSTIILSKQGRVRFLVNIFEGSGEFEICESGSIVVSGKISVHEDTNKEMLNLPTLFVKPETDVLSLSKSDVYRELRLRGYDYGGVFQGIAESDNRVSHGKLEWNNNWASFIDTMLHFFIFGKTRELHLVTRLERVVINPLAHSKLVSELVAAEQSIPVSVYRGMEMAKSGGIELRGIKTASAPRRRQFRSLSKLEKYEFIPLDNTILIDDLAKSKQQALTVASHIILENSSNALKVKIVEIATDRSVETLLAKTIKNILESEPMISVDYTVITSGKIEAAELESNGVKVVEKDVTAGAFQENAHVVVLVDALLKENRIVLSNAVTILKAGGFVLLEEPRRILDTNIIATSGLEVISTQITETKTYVLLRKPVETPKDAIVIDITENNFLWLEPLKDGLEKSQTEGTKIYLVTQNEELTGLMGMINCIKREDIGRNVRSYFIKNTKADKFSLSSPFYGKQLRKDLVHNVMQGEVWGTFRHLPIDEQSRNVQVEHAYINTLTRGDLSSLKWIEAPLSYYKPDKKSILCHVYYAPLNFRDVMLATGKLLPDALGDDLASRECVMGIEFSGRDSAGKRVMGMIHGKGMATTCLADPAFLWEVPVRWSLKDAATIPIAYATSYYALIVRGNLQSGESVLIHAGAGGVGLAAISIALQMNCTVFTTVGSQAKRDFLKKAFPRLDDDHIGNSRDMSFELLIMTQTQDRGVDVILNSLAGKLLSASFRCLAKEGRFLEIGKIDSFNNAPLGMAPFLRNTTFCGVHIDSFFGKHGRDKSKIIKLMNEGIANGAVKPLPNIVFEEHQVEQAFRFVASGKHIGKVLLKIRDEECHTLQSPTTKTVSAIPRTYMDPEKSYVLVGGLGGFGLELADWLIRREATNIVLNSRSGIRNGYQSLCVRRWRENGINVLVSTTDATTEEGATELINEANDLGPVGGIFNLAVVLRDALMKNQTEAKFKTVTKSKIDTTKCLDVASRILAPRLDYFVVFSSASCGRGNAGQANYGLANSAMERICEVRKDAGLPGLAIQWGAIGDVGLVAEIMGGNDVEVIGTLPQRMTSCLSTIDTFLRQPYAVVSSLVVAEKSKNGEVTAETNLADAVANILGIKGSKTAQQNATLSDLGMDSLMLVEIKQVLKSSYNISLNNQGIRALTFNRLTELAGCGASSSSTDKTTSNDVE</sequence>
<dbReference type="SMART" id="SM00829">
    <property type="entry name" value="PKS_ER"/>
    <property type="match status" value="1"/>
</dbReference>